<dbReference type="EMBL" id="ANOG01000761">
    <property type="protein sequence ID" value="EMI17712.1"/>
    <property type="molecule type" value="Genomic_DNA"/>
</dbReference>
<gene>
    <name evidence="1" type="ORF">RMSM_05346</name>
</gene>
<protein>
    <submittedName>
        <fullName evidence="1">Uncharacterized protein</fullName>
    </submittedName>
</protein>
<sequence length="49" mass="5374">MGIAFLLSELLAVVWRIANPRPPLSAAQPCPADRAVAARVRPSFRGQFR</sequence>
<accession>M5RQQ1</accession>
<name>M5RQQ1_9BACT</name>
<proteinExistence type="predicted"/>
<keyword evidence="2" id="KW-1185">Reference proteome</keyword>
<comment type="caution">
    <text evidence="1">The sequence shown here is derived from an EMBL/GenBank/DDBJ whole genome shotgun (WGS) entry which is preliminary data.</text>
</comment>
<organism evidence="1 2">
    <name type="scientific">Rhodopirellula maiorica SM1</name>
    <dbReference type="NCBI Taxonomy" id="1265738"/>
    <lineage>
        <taxon>Bacteria</taxon>
        <taxon>Pseudomonadati</taxon>
        <taxon>Planctomycetota</taxon>
        <taxon>Planctomycetia</taxon>
        <taxon>Pirellulales</taxon>
        <taxon>Pirellulaceae</taxon>
        <taxon>Novipirellula</taxon>
    </lineage>
</organism>
<dbReference type="AlphaFoldDB" id="M5RQQ1"/>
<dbReference type="Proteomes" id="UP000011991">
    <property type="component" value="Unassembled WGS sequence"/>
</dbReference>
<reference evidence="1 2" key="1">
    <citation type="journal article" date="2013" name="Mar. Genomics">
        <title>Expression of sulfatases in Rhodopirellula baltica and the diversity of sulfatases in the genus Rhodopirellula.</title>
        <authorList>
            <person name="Wegner C.E."/>
            <person name="Richter-Heitmann T."/>
            <person name="Klindworth A."/>
            <person name="Klockow C."/>
            <person name="Richter M."/>
            <person name="Achstetter T."/>
            <person name="Glockner F.O."/>
            <person name="Harder J."/>
        </authorList>
    </citation>
    <scope>NUCLEOTIDE SEQUENCE [LARGE SCALE GENOMIC DNA]</scope>
    <source>
        <strain evidence="1 2">SM1</strain>
    </source>
</reference>
<evidence type="ECO:0000313" key="1">
    <source>
        <dbReference type="EMBL" id="EMI17712.1"/>
    </source>
</evidence>
<evidence type="ECO:0000313" key="2">
    <source>
        <dbReference type="Proteomes" id="UP000011991"/>
    </source>
</evidence>